<keyword evidence="3 10" id="KW-0812">Transmembrane</keyword>
<evidence type="ECO:0000256" key="3">
    <source>
        <dbReference type="ARBA" id="ARBA00022692"/>
    </source>
</evidence>
<dbReference type="SUPFAM" id="SSF81321">
    <property type="entry name" value="Family A G protein-coupled receptor-like"/>
    <property type="match status" value="3"/>
</dbReference>
<feature type="transmembrane region" description="Helical" evidence="10">
    <location>
        <begin position="411"/>
        <end position="434"/>
    </location>
</feature>
<accession>A0A3M6URU7</accession>
<feature type="transmembrane region" description="Helical" evidence="10">
    <location>
        <begin position="642"/>
        <end position="661"/>
    </location>
</feature>
<dbReference type="InterPro" id="IPR000276">
    <property type="entry name" value="GPCR_Rhodpsn"/>
</dbReference>
<keyword evidence="6 10" id="KW-0472">Membrane</keyword>
<keyword evidence="7" id="KW-0675">Receptor</keyword>
<organism evidence="12 13">
    <name type="scientific">Pocillopora damicornis</name>
    <name type="common">Cauliflower coral</name>
    <name type="synonym">Millepora damicornis</name>
    <dbReference type="NCBI Taxonomy" id="46731"/>
    <lineage>
        <taxon>Eukaryota</taxon>
        <taxon>Metazoa</taxon>
        <taxon>Cnidaria</taxon>
        <taxon>Anthozoa</taxon>
        <taxon>Hexacorallia</taxon>
        <taxon>Scleractinia</taxon>
        <taxon>Astrocoeniina</taxon>
        <taxon>Pocilloporidae</taxon>
        <taxon>Pocillopora</taxon>
    </lineage>
</organism>
<dbReference type="SMART" id="SM01381">
    <property type="entry name" value="7TM_GPCR_Srsx"/>
    <property type="match status" value="1"/>
</dbReference>
<dbReference type="CDD" id="cd00637">
    <property type="entry name" value="7tm_classA_rhodopsin-like"/>
    <property type="match status" value="3"/>
</dbReference>
<feature type="domain" description="G-protein coupled receptors family 1 profile" evidence="11">
    <location>
        <begin position="23"/>
        <end position="259"/>
    </location>
</feature>
<keyword evidence="5" id="KW-0297">G-protein coupled receptor</keyword>
<feature type="transmembrane region" description="Helical" evidence="10">
    <location>
        <begin position="121"/>
        <end position="147"/>
    </location>
</feature>
<feature type="transmembrane region" description="Helical" evidence="10">
    <location>
        <begin position="44"/>
        <end position="64"/>
    </location>
</feature>
<dbReference type="OrthoDB" id="6059163at2759"/>
<dbReference type="PANTHER" id="PTHR24246">
    <property type="entry name" value="OLFACTORY RECEPTOR AND ADENOSINE RECEPTOR"/>
    <property type="match status" value="1"/>
</dbReference>
<keyword evidence="13" id="KW-1185">Reference proteome</keyword>
<evidence type="ECO:0000256" key="7">
    <source>
        <dbReference type="ARBA" id="ARBA00023170"/>
    </source>
</evidence>
<gene>
    <name evidence="12" type="ORF">pdam_00004473</name>
</gene>
<feature type="transmembrane region" description="Helical" evidence="10">
    <location>
        <begin position="84"/>
        <end position="109"/>
    </location>
</feature>
<keyword evidence="2" id="KW-1003">Cell membrane</keyword>
<feature type="transmembrane region" description="Helical" evidence="10">
    <location>
        <begin position="153"/>
        <end position="172"/>
    </location>
</feature>
<feature type="transmembrane region" description="Helical" evidence="10">
    <location>
        <begin position="6"/>
        <end position="32"/>
    </location>
</feature>
<keyword evidence="8" id="KW-0325">Glycoprotein</keyword>
<reference evidence="12 13" key="1">
    <citation type="journal article" date="2018" name="Sci. Rep.">
        <title>Comparative analysis of the Pocillopora damicornis genome highlights role of immune system in coral evolution.</title>
        <authorList>
            <person name="Cunning R."/>
            <person name="Bay R.A."/>
            <person name="Gillette P."/>
            <person name="Baker A.C."/>
            <person name="Traylor-Knowles N."/>
        </authorList>
    </citation>
    <scope>NUCLEOTIDE SEQUENCE [LARGE SCALE GENOMIC DNA]</scope>
    <source>
        <strain evidence="12">RSMAS</strain>
        <tissue evidence="12">Whole animal</tissue>
    </source>
</reference>
<evidence type="ECO:0000256" key="4">
    <source>
        <dbReference type="ARBA" id="ARBA00022989"/>
    </source>
</evidence>
<evidence type="ECO:0000313" key="12">
    <source>
        <dbReference type="EMBL" id="RMX56365.1"/>
    </source>
</evidence>
<evidence type="ECO:0000256" key="8">
    <source>
        <dbReference type="ARBA" id="ARBA00023180"/>
    </source>
</evidence>
<evidence type="ECO:0000256" key="6">
    <source>
        <dbReference type="ARBA" id="ARBA00023136"/>
    </source>
</evidence>
<feature type="domain" description="G-protein coupled receptors family 1 profile" evidence="11">
    <location>
        <begin position="621"/>
        <end position="700"/>
    </location>
</feature>
<sequence length="767" mass="87036">MSNTLFLARIIVVLIEGSLIFIGNAFTIFVFWNQKQSLKRACYLLLNLALADFLVGATEMIVIVTETIPRRNLSFTDGSLASAVAAPLSNISVFTLAVISLERACAVLWPFRHRTAGNRAYIFSISAIWFSGFCITTVNLLAVHRLIEELSPFYVLTSTVFIPLCVVLASYIKIRTKLRTGLSVCADQDIHNRKLTERNIKLSKILFIVIGLSFLFWMPAATIYFIIPFCNECIPQKDLVMLIVTVLHMANSLVNPIVYSFRITMFKLALKKLRLNKMNINDISALKKTFPVTVTFCVIYLLEGVLILLGNTFTVFVFWKRRAELQRTSYLLVNLALADLLVAVGVSLSLSSQVKIFVTNEFSTQEEFLSLFTWDVFCEGSSLLSLLVISLERLYAVRWPFRHRTLRTSSYIYSIAFAWITSIIMSATFFALLYQEGSLAVFAISPLLFVFLVLLCVANILICVQMRKNVPEGVNQKRALQNKKLNKTLLIVTILSLIFWLPGVVMVSVVNAFGPECAIKTYDVYRGLKILNLANSIVNPLVYAFRMPLFKSEIKECFSKICRANRNRIEIRNRDTATQVCDENVQGDGYSECHETKLMKTSLPPAFSVVFFLEGVSILLGNIFTIFVFWKHRAELKRTSYLLANLAVADLLVAISILIVLGREVQNLAEGHNNLIKRWQFIFFMIWDTLCETASLLNLLVMQYGNSLVNPIVYSFRMPLFKSEIKECFIKIFGARKTIISVNQQIATRPEPSRKKIIDLGFYDTKL</sequence>
<protein>
    <recommendedName>
        <fullName evidence="11">G-protein coupled receptors family 1 profile domain-containing protein</fullName>
    </recommendedName>
</protein>
<feature type="transmembrane region" description="Helical" evidence="10">
    <location>
        <begin position="331"/>
        <end position="351"/>
    </location>
</feature>
<feature type="transmembrane region" description="Helical" evidence="10">
    <location>
        <begin position="681"/>
        <end position="701"/>
    </location>
</feature>
<proteinExistence type="predicted"/>
<dbReference type="PRINTS" id="PR00237">
    <property type="entry name" value="GPCRRHODOPSN"/>
</dbReference>
<evidence type="ECO:0000256" key="10">
    <source>
        <dbReference type="SAM" id="Phobius"/>
    </source>
</evidence>
<feature type="transmembrane region" description="Helical" evidence="10">
    <location>
        <begin position="440"/>
        <end position="464"/>
    </location>
</feature>
<dbReference type="AlphaFoldDB" id="A0A3M6URU7"/>
<evidence type="ECO:0000256" key="5">
    <source>
        <dbReference type="ARBA" id="ARBA00023040"/>
    </source>
</evidence>
<evidence type="ECO:0000313" key="13">
    <source>
        <dbReference type="Proteomes" id="UP000275408"/>
    </source>
</evidence>
<dbReference type="EMBL" id="RCHS01000860">
    <property type="protein sequence ID" value="RMX56365.1"/>
    <property type="molecule type" value="Genomic_DNA"/>
</dbReference>
<dbReference type="Proteomes" id="UP000275408">
    <property type="component" value="Unassembled WGS sequence"/>
</dbReference>
<name>A0A3M6URU7_POCDA</name>
<dbReference type="GO" id="GO:0005886">
    <property type="term" value="C:plasma membrane"/>
    <property type="evidence" value="ECO:0007669"/>
    <property type="project" value="UniProtKB-SubCell"/>
</dbReference>
<feature type="transmembrane region" description="Helical" evidence="10">
    <location>
        <begin position="606"/>
        <end position="630"/>
    </location>
</feature>
<feature type="domain" description="G-protein coupled receptors family 1 profile" evidence="11">
    <location>
        <begin position="310"/>
        <end position="543"/>
    </location>
</feature>
<comment type="subcellular location">
    <subcellularLocation>
        <location evidence="1">Cell membrane</location>
        <topology evidence="1">Multi-pass membrane protein</topology>
    </subcellularLocation>
</comment>
<dbReference type="Pfam" id="PF00001">
    <property type="entry name" value="7tm_1"/>
    <property type="match status" value="2"/>
</dbReference>
<dbReference type="InterPro" id="IPR017452">
    <property type="entry name" value="GPCR_Rhodpsn_7TM"/>
</dbReference>
<evidence type="ECO:0000256" key="2">
    <source>
        <dbReference type="ARBA" id="ARBA00022475"/>
    </source>
</evidence>
<evidence type="ECO:0000256" key="1">
    <source>
        <dbReference type="ARBA" id="ARBA00004651"/>
    </source>
</evidence>
<feature type="transmembrane region" description="Helical" evidence="10">
    <location>
        <begin position="298"/>
        <end position="319"/>
    </location>
</feature>
<feature type="transmembrane region" description="Helical" evidence="10">
    <location>
        <begin position="485"/>
        <end position="505"/>
    </location>
</feature>
<dbReference type="Gene3D" id="1.20.1070.10">
    <property type="entry name" value="Rhodopsin 7-helix transmembrane proteins"/>
    <property type="match status" value="3"/>
</dbReference>
<keyword evidence="4 10" id="KW-1133">Transmembrane helix</keyword>
<evidence type="ECO:0000256" key="9">
    <source>
        <dbReference type="ARBA" id="ARBA00023224"/>
    </source>
</evidence>
<evidence type="ECO:0000259" key="11">
    <source>
        <dbReference type="PROSITE" id="PS50262"/>
    </source>
</evidence>
<dbReference type="GO" id="GO:0004930">
    <property type="term" value="F:G protein-coupled receptor activity"/>
    <property type="evidence" value="ECO:0007669"/>
    <property type="project" value="UniProtKB-KW"/>
</dbReference>
<keyword evidence="9" id="KW-0807">Transducer</keyword>
<dbReference type="PANTHER" id="PTHR24246:SF27">
    <property type="entry name" value="ADENOSINE RECEPTOR, ISOFORM A"/>
    <property type="match status" value="1"/>
</dbReference>
<feature type="transmembrane region" description="Helical" evidence="10">
    <location>
        <begin position="205"/>
        <end position="227"/>
    </location>
</feature>
<comment type="caution">
    <text evidence="12">The sequence shown here is derived from an EMBL/GenBank/DDBJ whole genome shotgun (WGS) entry which is preliminary data.</text>
</comment>
<dbReference type="PROSITE" id="PS50262">
    <property type="entry name" value="G_PROTEIN_RECEP_F1_2"/>
    <property type="match status" value="3"/>
</dbReference>